<feature type="compositionally biased region" description="Low complexity" evidence="8">
    <location>
        <begin position="93"/>
        <end position="116"/>
    </location>
</feature>
<sequence>MVNIYTIALLNNLRSTRRCPANNPTARSSASCGGAAPPAGQTQTRNPGPQLRAALARAPAPPPLPRTEPAVAPRCGAAQAVDGHEPAQATGLPSTRTRPTLAAPRRSGGAPGAAPATKPRSTAAARRGAPSRGTRSSRYLSSSSPAQLPPGEARPSAPRPPPRRRPLPPHRAASSCAPAPTTPCCLASLHRDTAHFLPCGAPESDAASAAAAQPVSAERAQTWKPPRRAAPRGAAMAEKLPEQMSDYQHVPPEIVNESVGHADAKEELLDECESIWRQMEECQSKLTLLGTETLPESDAKLAKSQLQSAVPFMECLTIRTLSLLMMRVKALTAEYNQWQKRSPEIISTNPEVLVALGKEELQKVKNGLEMVLSTVQSKNKKLREDLKREQQWHEEQQQIVDALNGIEEEMKNQVVQFSEKRAFQELKNKMLKLRTYKEELLNALGEFLEEHFPLPEEDGSAKKKKKNSSEEPAVELVTLHEILEILINKLMSTPHEPYLTISDSFWPPYIELLLRHGIALRHPEDPNRIRLEAFHQ</sequence>
<evidence type="ECO:0000256" key="7">
    <source>
        <dbReference type="ARBA" id="ARBA00023328"/>
    </source>
</evidence>
<protein>
    <submittedName>
        <fullName evidence="9">Centromere protein K</fullName>
    </submittedName>
</protein>
<dbReference type="Proteomes" id="UP000694424">
    <property type="component" value="Unplaced"/>
</dbReference>
<keyword evidence="5" id="KW-0175">Coiled coil</keyword>
<dbReference type="AlphaFoldDB" id="A0A8B9PXK9"/>
<dbReference type="Ensembl" id="ENSAOWT00000019703.1">
    <property type="protein sequence ID" value="ENSAOWP00000017366.1"/>
    <property type="gene ID" value="ENSAOWG00000011879.1"/>
</dbReference>
<evidence type="ECO:0000256" key="3">
    <source>
        <dbReference type="ARBA" id="ARBA00005795"/>
    </source>
</evidence>
<evidence type="ECO:0000256" key="8">
    <source>
        <dbReference type="SAM" id="MobiDB-lite"/>
    </source>
</evidence>
<evidence type="ECO:0000256" key="4">
    <source>
        <dbReference type="ARBA" id="ARBA00022454"/>
    </source>
</evidence>
<name>A0A8B9PXK9_APTOW</name>
<feature type="compositionally biased region" description="Low complexity" evidence="8">
    <location>
        <begin position="47"/>
        <end position="58"/>
    </location>
</feature>
<evidence type="ECO:0000256" key="5">
    <source>
        <dbReference type="ARBA" id="ARBA00023054"/>
    </source>
</evidence>
<comment type="subcellular location">
    <subcellularLocation>
        <location evidence="2">Chromosome</location>
        <location evidence="2">Centromere</location>
    </subcellularLocation>
    <subcellularLocation>
        <location evidence="1">Nucleus</location>
    </subcellularLocation>
</comment>
<accession>A0A8B9PXK9</accession>
<feature type="compositionally biased region" description="Low complexity" evidence="8">
    <location>
        <begin position="26"/>
        <end position="40"/>
    </location>
</feature>
<reference evidence="9" key="1">
    <citation type="submission" date="2025-08" db="UniProtKB">
        <authorList>
            <consortium name="Ensembl"/>
        </authorList>
    </citation>
    <scope>IDENTIFICATION</scope>
</reference>
<evidence type="ECO:0000256" key="2">
    <source>
        <dbReference type="ARBA" id="ARBA00004584"/>
    </source>
</evidence>
<evidence type="ECO:0000313" key="9">
    <source>
        <dbReference type="Ensembl" id="ENSAOWP00000017366.1"/>
    </source>
</evidence>
<proteinExistence type="inferred from homology"/>
<keyword evidence="10" id="KW-1185">Reference proteome</keyword>
<reference evidence="9" key="2">
    <citation type="submission" date="2025-09" db="UniProtKB">
        <authorList>
            <consortium name="Ensembl"/>
        </authorList>
    </citation>
    <scope>IDENTIFICATION</scope>
</reference>
<feature type="region of interest" description="Disordered" evidence="8">
    <location>
        <begin position="210"/>
        <end position="229"/>
    </location>
</feature>
<evidence type="ECO:0000256" key="6">
    <source>
        <dbReference type="ARBA" id="ARBA00023242"/>
    </source>
</evidence>
<keyword evidence="7" id="KW-0137">Centromere</keyword>
<comment type="similarity">
    <text evidence="3">Belongs to the CENP-K/MCM22 family.</text>
</comment>
<dbReference type="PANTHER" id="PTHR14401">
    <property type="entry name" value="CENTROMERE PROTEIN K"/>
    <property type="match status" value="1"/>
</dbReference>
<feature type="region of interest" description="Disordered" evidence="8">
    <location>
        <begin position="20"/>
        <end position="179"/>
    </location>
</feature>
<dbReference type="GO" id="GO:0051382">
    <property type="term" value="P:kinetochore assembly"/>
    <property type="evidence" value="ECO:0007669"/>
    <property type="project" value="InterPro"/>
</dbReference>
<keyword evidence="6" id="KW-0539">Nucleus</keyword>
<feature type="compositionally biased region" description="Low complexity" evidence="8">
    <location>
        <begin position="210"/>
        <end position="220"/>
    </location>
</feature>
<dbReference type="PANTHER" id="PTHR14401:SF6">
    <property type="entry name" value="CENTROMERE PROTEIN K"/>
    <property type="match status" value="1"/>
</dbReference>
<dbReference type="Pfam" id="PF11802">
    <property type="entry name" value="CENP-K"/>
    <property type="match status" value="1"/>
</dbReference>
<dbReference type="InterPro" id="IPR020993">
    <property type="entry name" value="Centromere_CenpK"/>
</dbReference>
<feature type="compositionally biased region" description="Low complexity" evidence="8">
    <location>
        <begin position="131"/>
        <end position="156"/>
    </location>
</feature>
<evidence type="ECO:0000256" key="1">
    <source>
        <dbReference type="ARBA" id="ARBA00004123"/>
    </source>
</evidence>
<dbReference type="GO" id="GO:0005634">
    <property type="term" value="C:nucleus"/>
    <property type="evidence" value="ECO:0007669"/>
    <property type="project" value="UniProtKB-SubCell"/>
</dbReference>
<dbReference type="GO" id="GO:0000070">
    <property type="term" value="P:mitotic sister chromatid segregation"/>
    <property type="evidence" value="ECO:0007669"/>
    <property type="project" value="TreeGrafter"/>
</dbReference>
<keyword evidence="4" id="KW-0158">Chromosome</keyword>
<dbReference type="GO" id="GO:0000775">
    <property type="term" value="C:chromosome, centromeric region"/>
    <property type="evidence" value="ECO:0007669"/>
    <property type="project" value="UniProtKB-SubCell"/>
</dbReference>
<organism evidence="9 10">
    <name type="scientific">Apteryx owenii</name>
    <name type="common">Little spotted kiwi</name>
    <dbReference type="NCBI Taxonomy" id="8824"/>
    <lineage>
        <taxon>Eukaryota</taxon>
        <taxon>Metazoa</taxon>
        <taxon>Chordata</taxon>
        <taxon>Craniata</taxon>
        <taxon>Vertebrata</taxon>
        <taxon>Euteleostomi</taxon>
        <taxon>Archelosauria</taxon>
        <taxon>Archosauria</taxon>
        <taxon>Dinosauria</taxon>
        <taxon>Saurischia</taxon>
        <taxon>Theropoda</taxon>
        <taxon>Coelurosauria</taxon>
        <taxon>Aves</taxon>
        <taxon>Palaeognathae</taxon>
        <taxon>Apterygiformes</taxon>
        <taxon>Apterygidae</taxon>
        <taxon>Apteryx</taxon>
    </lineage>
</organism>
<evidence type="ECO:0000313" key="10">
    <source>
        <dbReference type="Proteomes" id="UP000694424"/>
    </source>
</evidence>
<feature type="compositionally biased region" description="Low complexity" evidence="8">
    <location>
        <begin position="170"/>
        <end position="179"/>
    </location>
</feature>